<evidence type="ECO:0000313" key="1">
    <source>
        <dbReference type="EMBL" id="PWN47275.1"/>
    </source>
</evidence>
<proteinExistence type="predicted"/>
<gene>
    <name evidence="1" type="ORF">IE53DRAFT_390592</name>
</gene>
<protein>
    <submittedName>
        <fullName evidence="1">Uncharacterized protein</fullName>
    </submittedName>
</protein>
<sequence length="460" mass="50316">MFASSSNGKASLVGNLPSFCVEKQDLEPNSHLTERRRSLVNHLGVSGISTTAKAFLYDQGRRLPTSTLRSTKPVGDEEKGLPNQQLLHPDSLTVGRIGSASFASPCHRDFDRRRVSSGNRRSSRKVSSSGFLNQNSNTVSSLTVTKICTALMLLCLSCVLITPMQADAIRPHTRAYITRTHQHARPIQTAGHHHHTAGGALGRIERGRKDGRAGVPSILSPSYHQGEQDGFYNEKRVTRNLGKDTVGEEGLIFSSHLIVKSHLPTMASKAEADDAKVSKALQTPKPEPPVLSSQGRSSRTSAPSPVLLSTSSSDSAALVTMPSDAAERVAEAIHFTHHDHHLHRHHREANNRGSKMHDVAFHDEIDQGDHHLHHSTTVMDEVEMARKENQSGLISELRAKSSWNYHLNQFVNDGFPFAEFDQAAASKGLGSVPNKEAGHRPSGPGHFRRLLGRLIKDSDL</sequence>
<dbReference type="Proteomes" id="UP000245626">
    <property type="component" value="Unassembled WGS sequence"/>
</dbReference>
<accession>A0ACD0NN72</accession>
<reference evidence="1 2" key="1">
    <citation type="journal article" date="2018" name="Mol. Biol. Evol.">
        <title>Broad Genomic Sampling Reveals a Smut Pathogenic Ancestry of the Fungal Clade Ustilaginomycotina.</title>
        <authorList>
            <person name="Kijpornyongpan T."/>
            <person name="Mondo S.J."/>
            <person name="Barry K."/>
            <person name="Sandor L."/>
            <person name="Lee J."/>
            <person name="Lipzen A."/>
            <person name="Pangilinan J."/>
            <person name="LaButti K."/>
            <person name="Hainaut M."/>
            <person name="Henrissat B."/>
            <person name="Grigoriev I.V."/>
            <person name="Spatafora J.W."/>
            <person name="Aime M.C."/>
        </authorList>
    </citation>
    <scope>NUCLEOTIDE SEQUENCE [LARGE SCALE GENOMIC DNA]</scope>
    <source>
        <strain evidence="1 2">SA 807</strain>
    </source>
</reference>
<dbReference type="EMBL" id="KZ820482">
    <property type="protein sequence ID" value="PWN47275.1"/>
    <property type="molecule type" value="Genomic_DNA"/>
</dbReference>
<name>A0ACD0NN72_9BASI</name>
<organism evidence="1 2">
    <name type="scientific">Violaceomyces palustris</name>
    <dbReference type="NCBI Taxonomy" id="1673888"/>
    <lineage>
        <taxon>Eukaryota</taxon>
        <taxon>Fungi</taxon>
        <taxon>Dikarya</taxon>
        <taxon>Basidiomycota</taxon>
        <taxon>Ustilaginomycotina</taxon>
        <taxon>Ustilaginomycetes</taxon>
        <taxon>Violaceomycetales</taxon>
        <taxon>Violaceomycetaceae</taxon>
        <taxon>Violaceomyces</taxon>
    </lineage>
</organism>
<keyword evidence="2" id="KW-1185">Reference proteome</keyword>
<evidence type="ECO:0000313" key="2">
    <source>
        <dbReference type="Proteomes" id="UP000245626"/>
    </source>
</evidence>